<dbReference type="InterPro" id="IPR027417">
    <property type="entry name" value="P-loop_NTPase"/>
</dbReference>
<dbReference type="InterPro" id="IPR003439">
    <property type="entry name" value="ABC_transporter-like_ATP-bd"/>
</dbReference>
<evidence type="ECO:0000256" key="1">
    <source>
        <dbReference type="ARBA" id="ARBA00005417"/>
    </source>
</evidence>
<dbReference type="RefSeq" id="WP_190257478.1">
    <property type="nucleotide sequence ID" value="NZ_BMPI01000099.1"/>
</dbReference>
<dbReference type="Pfam" id="PF00005">
    <property type="entry name" value="ABC_tran"/>
    <property type="match status" value="1"/>
</dbReference>
<dbReference type="GO" id="GO:0016887">
    <property type="term" value="F:ATP hydrolysis activity"/>
    <property type="evidence" value="ECO:0007669"/>
    <property type="project" value="InterPro"/>
</dbReference>
<comment type="caution">
    <text evidence="6">The sequence shown here is derived from an EMBL/GenBank/DDBJ whole genome shotgun (WGS) entry which is preliminary data.</text>
</comment>
<dbReference type="SMART" id="SM00382">
    <property type="entry name" value="AAA"/>
    <property type="match status" value="1"/>
</dbReference>
<keyword evidence="7" id="KW-1185">Reference proteome</keyword>
<evidence type="ECO:0000259" key="5">
    <source>
        <dbReference type="PROSITE" id="PS50893"/>
    </source>
</evidence>
<dbReference type="AlphaFoldDB" id="A0A917UF50"/>
<organism evidence="6 7">
    <name type="scientific">Dactylosporangium sucinum</name>
    <dbReference type="NCBI Taxonomy" id="1424081"/>
    <lineage>
        <taxon>Bacteria</taxon>
        <taxon>Bacillati</taxon>
        <taxon>Actinomycetota</taxon>
        <taxon>Actinomycetes</taxon>
        <taxon>Micromonosporales</taxon>
        <taxon>Micromonosporaceae</taxon>
        <taxon>Dactylosporangium</taxon>
    </lineage>
</organism>
<dbReference type="PANTHER" id="PTHR43776:SF7">
    <property type="entry name" value="D,D-DIPEPTIDE TRANSPORT ATP-BINDING PROTEIN DDPF-RELATED"/>
    <property type="match status" value="1"/>
</dbReference>
<dbReference type="GO" id="GO:0055085">
    <property type="term" value="P:transmembrane transport"/>
    <property type="evidence" value="ECO:0007669"/>
    <property type="project" value="UniProtKB-ARBA"/>
</dbReference>
<dbReference type="Pfam" id="PF08352">
    <property type="entry name" value="oligo_HPY"/>
    <property type="match status" value="1"/>
</dbReference>
<accession>A0A917UF50</accession>
<dbReference type="InterPro" id="IPR003593">
    <property type="entry name" value="AAA+_ATPase"/>
</dbReference>
<dbReference type="InterPro" id="IPR013563">
    <property type="entry name" value="Oligopep_ABC_C"/>
</dbReference>
<keyword evidence="3" id="KW-0547">Nucleotide-binding</keyword>
<comment type="similarity">
    <text evidence="1">Belongs to the ABC transporter superfamily.</text>
</comment>
<dbReference type="EMBL" id="BMPI01000099">
    <property type="protein sequence ID" value="GGM85071.1"/>
    <property type="molecule type" value="Genomic_DNA"/>
</dbReference>
<dbReference type="PROSITE" id="PS00211">
    <property type="entry name" value="ABC_TRANSPORTER_1"/>
    <property type="match status" value="1"/>
</dbReference>
<evidence type="ECO:0000313" key="6">
    <source>
        <dbReference type="EMBL" id="GGM85071.1"/>
    </source>
</evidence>
<keyword evidence="2" id="KW-0813">Transport</keyword>
<keyword evidence="4 6" id="KW-0067">ATP-binding</keyword>
<dbReference type="FunFam" id="3.40.50.300:FF:000016">
    <property type="entry name" value="Oligopeptide ABC transporter ATP-binding component"/>
    <property type="match status" value="1"/>
</dbReference>
<protein>
    <submittedName>
        <fullName evidence="6">Peptide ABC transporter ATP-binding protein</fullName>
    </submittedName>
</protein>
<reference evidence="6" key="2">
    <citation type="submission" date="2020-09" db="EMBL/GenBank/DDBJ databases">
        <authorList>
            <person name="Sun Q."/>
            <person name="Ohkuma M."/>
        </authorList>
    </citation>
    <scope>NUCLEOTIDE SEQUENCE</scope>
    <source>
        <strain evidence="6">JCM 19831</strain>
    </source>
</reference>
<evidence type="ECO:0000313" key="7">
    <source>
        <dbReference type="Proteomes" id="UP000642070"/>
    </source>
</evidence>
<proteinExistence type="inferred from homology"/>
<evidence type="ECO:0000256" key="4">
    <source>
        <dbReference type="ARBA" id="ARBA00022840"/>
    </source>
</evidence>
<dbReference type="PROSITE" id="PS50893">
    <property type="entry name" value="ABC_TRANSPORTER_2"/>
    <property type="match status" value="1"/>
</dbReference>
<dbReference type="PANTHER" id="PTHR43776">
    <property type="entry name" value="TRANSPORT ATP-BINDING PROTEIN"/>
    <property type="match status" value="1"/>
</dbReference>
<dbReference type="GO" id="GO:0015833">
    <property type="term" value="P:peptide transport"/>
    <property type="evidence" value="ECO:0007669"/>
    <property type="project" value="InterPro"/>
</dbReference>
<dbReference type="SUPFAM" id="SSF52540">
    <property type="entry name" value="P-loop containing nucleoside triphosphate hydrolases"/>
    <property type="match status" value="1"/>
</dbReference>
<dbReference type="NCBIfam" id="TIGR01727">
    <property type="entry name" value="oligo_HPY"/>
    <property type="match status" value="1"/>
</dbReference>
<name>A0A917UF50_9ACTN</name>
<reference evidence="6" key="1">
    <citation type="journal article" date="2014" name="Int. J. Syst. Evol. Microbiol.">
        <title>Complete genome sequence of Corynebacterium casei LMG S-19264T (=DSM 44701T), isolated from a smear-ripened cheese.</title>
        <authorList>
            <consortium name="US DOE Joint Genome Institute (JGI-PGF)"/>
            <person name="Walter F."/>
            <person name="Albersmeier A."/>
            <person name="Kalinowski J."/>
            <person name="Ruckert C."/>
        </authorList>
    </citation>
    <scope>NUCLEOTIDE SEQUENCE</scope>
    <source>
        <strain evidence="6">JCM 19831</strain>
    </source>
</reference>
<dbReference type="InterPro" id="IPR017871">
    <property type="entry name" value="ABC_transporter-like_CS"/>
</dbReference>
<dbReference type="CDD" id="cd03257">
    <property type="entry name" value="ABC_NikE_OppD_transporters"/>
    <property type="match status" value="1"/>
</dbReference>
<dbReference type="Gene3D" id="3.40.50.300">
    <property type="entry name" value="P-loop containing nucleotide triphosphate hydrolases"/>
    <property type="match status" value="1"/>
</dbReference>
<evidence type="ECO:0000256" key="2">
    <source>
        <dbReference type="ARBA" id="ARBA00022448"/>
    </source>
</evidence>
<dbReference type="Proteomes" id="UP000642070">
    <property type="component" value="Unassembled WGS sequence"/>
</dbReference>
<gene>
    <name evidence="6" type="ORF">GCM10007977_103440</name>
</gene>
<feature type="domain" description="ABC transporter" evidence="5">
    <location>
        <begin position="6"/>
        <end position="254"/>
    </location>
</feature>
<sequence>MTEPLLSVQGLVKEFHGRGVGASRPVVRAVDDVSFDVHPGEALGLVGESGSGKTTIGRLIVRLEEPTAGRVEVRGQDVRRLAGRGLLEYRRDVQMIFQNTQGAFNPRRTVRSVLADGFQIHGLASGRELDERIGDLMRRVGLSPEMLDRYPQQFSGGQRQRIGIARALALEPALVVADEPVSALDVSVQAQVLNLFADLRRDLGLSMLFISHDLRAVYFLCERIAVLYLGRLVEIGPRRTLLENPVHPYTRALVGSIPAFRPGGGFTRDVIRGEISDSGPAPTGCHFAPRCQLWRELGRPARCTQERPLLRPVTGGGLAACHFGDTPPDDRTIDADTVAGGVAGGVV</sequence>
<dbReference type="InterPro" id="IPR050319">
    <property type="entry name" value="ABC_transp_ATP-bind"/>
</dbReference>
<dbReference type="GO" id="GO:0005524">
    <property type="term" value="F:ATP binding"/>
    <property type="evidence" value="ECO:0007669"/>
    <property type="project" value="UniProtKB-KW"/>
</dbReference>
<evidence type="ECO:0000256" key="3">
    <source>
        <dbReference type="ARBA" id="ARBA00022741"/>
    </source>
</evidence>